<dbReference type="GO" id="GO:0009986">
    <property type="term" value="C:cell surface"/>
    <property type="evidence" value="ECO:0007669"/>
    <property type="project" value="UniProtKB-SubCell"/>
</dbReference>
<dbReference type="NCBIfam" id="NF040982">
    <property type="entry name" value="ComGD"/>
    <property type="match status" value="1"/>
</dbReference>
<dbReference type="Pfam" id="PF07963">
    <property type="entry name" value="N_methyl"/>
    <property type="match status" value="1"/>
</dbReference>
<dbReference type="InterPro" id="IPR012902">
    <property type="entry name" value="N_methyl_site"/>
</dbReference>
<accession>A0A3A0W327</accession>
<protein>
    <submittedName>
        <fullName evidence="4">Prepilin-type N-terminal cleavage/methylation domain-containing protein</fullName>
    </submittedName>
</protein>
<organism evidence="4 5">
    <name type="scientific">Staphylococcus gallinarum</name>
    <dbReference type="NCBI Taxonomy" id="1293"/>
    <lineage>
        <taxon>Bacteria</taxon>
        <taxon>Bacillati</taxon>
        <taxon>Bacillota</taxon>
        <taxon>Bacilli</taxon>
        <taxon>Bacillales</taxon>
        <taxon>Staphylococcaceae</taxon>
        <taxon>Staphylococcus</taxon>
    </lineage>
</organism>
<sequence length="144" mass="16925">MQTSKAFTLLEMLFVLSVVSILVLIQFKFTPLQKIDSIANENKIKNFILHLNYLKSLAIKDHQPITLIIKPQSTSILILEQYHEARKLELPSNSYIYYRTNLDKITFEKNGNTNKFGSIYISLNETIYRIIFHLEKGRIRYEKV</sequence>
<evidence type="ECO:0000256" key="3">
    <source>
        <dbReference type="SAM" id="Phobius"/>
    </source>
</evidence>
<dbReference type="EMBL" id="QYJN01000004">
    <property type="protein sequence ID" value="RIP34239.1"/>
    <property type="molecule type" value="Genomic_DNA"/>
</dbReference>
<evidence type="ECO:0000256" key="2">
    <source>
        <dbReference type="ARBA" id="ARBA00023287"/>
    </source>
</evidence>
<evidence type="ECO:0000313" key="5">
    <source>
        <dbReference type="Proteomes" id="UP000265541"/>
    </source>
</evidence>
<reference evidence="4 5" key="1">
    <citation type="journal article" date="2016" name="Front. Microbiol.">
        <title>Comprehensive Phylogenetic Analysis of Bovine Non-aureus Staphylococci Species Based on Whole-Genome Sequencing.</title>
        <authorList>
            <person name="Naushad S."/>
            <person name="Barkema H.W."/>
            <person name="Luby C."/>
            <person name="Condas L.A."/>
            <person name="Nobrega D.B."/>
            <person name="Carson D.A."/>
            <person name="De Buck J."/>
        </authorList>
    </citation>
    <scope>NUCLEOTIDE SEQUENCE [LARGE SCALE GENOMIC DNA]</scope>
    <source>
        <strain evidence="4 5">SNUC 4781</strain>
    </source>
</reference>
<keyword evidence="2" id="KW-0178">Competence</keyword>
<dbReference type="Proteomes" id="UP000265541">
    <property type="component" value="Unassembled WGS sequence"/>
</dbReference>
<evidence type="ECO:0000256" key="1">
    <source>
        <dbReference type="ARBA" id="ARBA00004241"/>
    </source>
</evidence>
<dbReference type="OrthoDB" id="2412425at2"/>
<keyword evidence="3" id="KW-0472">Membrane</keyword>
<dbReference type="InterPro" id="IPR016785">
    <property type="entry name" value="ComGD"/>
</dbReference>
<proteinExistence type="predicted"/>
<dbReference type="PIRSF" id="PIRSF021292">
    <property type="entry name" value="Competence_ComGD"/>
    <property type="match status" value="1"/>
</dbReference>
<dbReference type="NCBIfam" id="TIGR02532">
    <property type="entry name" value="IV_pilin_GFxxxE"/>
    <property type="match status" value="1"/>
</dbReference>
<evidence type="ECO:0000313" key="4">
    <source>
        <dbReference type="EMBL" id="RIP34239.1"/>
    </source>
</evidence>
<comment type="subcellular location">
    <subcellularLocation>
        <location evidence="1">Cell surface</location>
    </subcellularLocation>
</comment>
<gene>
    <name evidence="4" type="ORF">BUZ14_09330</name>
</gene>
<name>A0A3A0W327_STAGA</name>
<keyword evidence="3" id="KW-0812">Transmembrane</keyword>
<comment type="caution">
    <text evidence="4">The sequence shown here is derived from an EMBL/GenBank/DDBJ whole genome shotgun (WGS) entry which is preliminary data.</text>
</comment>
<keyword evidence="3" id="KW-1133">Transmembrane helix</keyword>
<dbReference type="GO" id="GO:0030420">
    <property type="term" value="P:establishment of competence for transformation"/>
    <property type="evidence" value="ECO:0007669"/>
    <property type="project" value="UniProtKB-KW"/>
</dbReference>
<dbReference type="AlphaFoldDB" id="A0A3A0W327"/>
<feature type="transmembrane region" description="Helical" evidence="3">
    <location>
        <begin position="6"/>
        <end position="25"/>
    </location>
</feature>